<organism evidence="1 2">
    <name type="scientific">Mucuna pruriens</name>
    <name type="common">Velvet bean</name>
    <name type="synonym">Dolichos pruriens</name>
    <dbReference type="NCBI Taxonomy" id="157652"/>
    <lineage>
        <taxon>Eukaryota</taxon>
        <taxon>Viridiplantae</taxon>
        <taxon>Streptophyta</taxon>
        <taxon>Embryophyta</taxon>
        <taxon>Tracheophyta</taxon>
        <taxon>Spermatophyta</taxon>
        <taxon>Magnoliopsida</taxon>
        <taxon>eudicotyledons</taxon>
        <taxon>Gunneridae</taxon>
        <taxon>Pentapetalae</taxon>
        <taxon>rosids</taxon>
        <taxon>fabids</taxon>
        <taxon>Fabales</taxon>
        <taxon>Fabaceae</taxon>
        <taxon>Papilionoideae</taxon>
        <taxon>50 kb inversion clade</taxon>
        <taxon>NPAAA clade</taxon>
        <taxon>indigoferoid/millettioid clade</taxon>
        <taxon>Phaseoleae</taxon>
        <taxon>Mucuna</taxon>
    </lineage>
</organism>
<comment type="caution">
    <text evidence="1">The sequence shown here is derived from an EMBL/GenBank/DDBJ whole genome shotgun (WGS) entry which is preliminary data.</text>
</comment>
<protein>
    <submittedName>
        <fullName evidence="1">Uncharacterized protein</fullName>
    </submittedName>
</protein>
<evidence type="ECO:0000313" key="2">
    <source>
        <dbReference type="Proteomes" id="UP000257109"/>
    </source>
</evidence>
<accession>A0A371G8N6</accession>
<dbReference type="EMBL" id="QJKJ01006377">
    <property type="protein sequence ID" value="RDX86910.1"/>
    <property type="molecule type" value="Genomic_DNA"/>
</dbReference>
<sequence>MTLIDAPKSSIASVNIQLPMSSLRNLAYLRAYFMVLRSGILVSTFLNSLRKSSLISYLLAEIVQLRNDSGILLPVPALKSWFSIWSQLRLVLNLAEMCPAVVTLYCFVTGLWRLLPLADLESSMRVYFRNQPIASNSQCQPFVLPTFLSHVWSQSCFVEIAKSSPPLRDYSLVVAFADVVVNEMVVPSMAASEFVDYRIVSMATFHDARLLMLQHIMYQGADPINSLHDMLMLFKNSVYANLFLLCMTRSGFCNLHAYVPEIDRTLYRLRNSRSNKVVNNSSINCNVSASDSVSNTGASDLANSTYSNFDLGSFDTGSDSNFGVSISQFGLDNMENNDRTLKELATSDVMYQPWCIQYLELEQVQSYELKSGLINLLPKFHGLVGKDPHKHLEEFHVVCSTIRLHGIFEDYIKMKAFPRWSCQGLVVPTTSTV</sequence>
<dbReference type="Proteomes" id="UP000257109">
    <property type="component" value="Unassembled WGS sequence"/>
</dbReference>
<feature type="non-terminal residue" evidence="1">
    <location>
        <position position="1"/>
    </location>
</feature>
<proteinExistence type="predicted"/>
<reference evidence="1" key="1">
    <citation type="submission" date="2018-05" db="EMBL/GenBank/DDBJ databases">
        <title>Draft genome of Mucuna pruriens seed.</title>
        <authorList>
            <person name="Nnadi N.E."/>
            <person name="Vos R."/>
            <person name="Hasami M.H."/>
            <person name="Devisetty U.K."/>
            <person name="Aguiy J.C."/>
        </authorList>
    </citation>
    <scope>NUCLEOTIDE SEQUENCE [LARGE SCALE GENOMIC DNA]</scope>
    <source>
        <strain evidence="1">JCA_2017</strain>
    </source>
</reference>
<dbReference type="OrthoDB" id="1422241at2759"/>
<name>A0A371G8N6_MUCPR</name>
<gene>
    <name evidence="1" type="ORF">CR513_31691</name>
</gene>
<evidence type="ECO:0000313" key="1">
    <source>
        <dbReference type="EMBL" id="RDX86910.1"/>
    </source>
</evidence>
<keyword evidence="2" id="KW-1185">Reference proteome</keyword>
<dbReference type="AlphaFoldDB" id="A0A371G8N6"/>